<feature type="non-terminal residue" evidence="8">
    <location>
        <position position="386"/>
    </location>
</feature>
<dbReference type="Proteomes" id="UP000594638">
    <property type="component" value="Unassembled WGS sequence"/>
</dbReference>
<dbReference type="OrthoDB" id="207175at2759"/>
<name>A0A8S0TMN9_OLEEU</name>
<keyword evidence="3" id="KW-0805">Transcription regulation</keyword>
<evidence type="ECO:0000313" key="9">
    <source>
        <dbReference type="Proteomes" id="UP000594638"/>
    </source>
</evidence>
<evidence type="ECO:0000256" key="5">
    <source>
        <dbReference type="ARBA" id="ARBA00023163"/>
    </source>
</evidence>
<evidence type="ECO:0000256" key="6">
    <source>
        <dbReference type="ARBA" id="ARBA00023242"/>
    </source>
</evidence>
<comment type="subcellular location">
    <subcellularLocation>
        <location evidence="1">Nucleus</location>
    </subcellularLocation>
</comment>
<dbReference type="SUPFAM" id="SSF54171">
    <property type="entry name" value="DNA-binding domain"/>
    <property type="match status" value="1"/>
</dbReference>
<feature type="domain" description="AP2/ERF" evidence="7">
    <location>
        <begin position="129"/>
        <end position="186"/>
    </location>
</feature>
<dbReference type="GO" id="GO:0005634">
    <property type="term" value="C:nucleus"/>
    <property type="evidence" value="ECO:0007669"/>
    <property type="project" value="UniProtKB-SubCell"/>
</dbReference>
<dbReference type="Pfam" id="PF00847">
    <property type="entry name" value="AP2"/>
    <property type="match status" value="1"/>
</dbReference>
<keyword evidence="2" id="KW-0677">Repeat</keyword>
<organism evidence="8 9">
    <name type="scientific">Olea europaea subsp. europaea</name>
    <dbReference type="NCBI Taxonomy" id="158383"/>
    <lineage>
        <taxon>Eukaryota</taxon>
        <taxon>Viridiplantae</taxon>
        <taxon>Streptophyta</taxon>
        <taxon>Embryophyta</taxon>
        <taxon>Tracheophyta</taxon>
        <taxon>Spermatophyta</taxon>
        <taxon>Magnoliopsida</taxon>
        <taxon>eudicotyledons</taxon>
        <taxon>Gunneridae</taxon>
        <taxon>Pentapetalae</taxon>
        <taxon>asterids</taxon>
        <taxon>lamiids</taxon>
        <taxon>Lamiales</taxon>
        <taxon>Oleaceae</taxon>
        <taxon>Oleeae</taxon>
        <taxon>Olea</taxon>
    </lineage>
</organism>
<evidence type="ECO:0000256" key="3">
    <source>
        <dbReference type="ARBA" id="ARBA00023015"/>
    </source>
</evidence>
<dbReference type="PANTHER" id="PTHR32467:SF142">
    <property type="entry name" value="FLORAL HOMEOTIC PROTEIN APETALA 2"/>
    <property type="match status" value="1"/>
</dbReference>
<dbReference type="GO" id="GO:0003700">
    <property type="term" value="F:DNA-binding transcription factor activity"/>
    <property type="evidence" value="ECO:0007669"/>
    <property type="project" value="InterPro"/>
</dbReference>
<comment type="caution">
    <text evidence="8">The sequence shown here is derived from an EMBL/GenBank/DDBJ whole genome shotgun (WGS) entry which is preliminary data.</text>
</comment>
<dbReference type="CDD" id="cd00018">
    <property type="entry name" value="AP2"/>
    <property type="match status" value="1"/>
</dbReference>
<dbReference type="FunFam" id="3.30.730.10:FF:000002">
    <property type="entry name" value="AP2-like ethylene-responsive transcription factor"/>
    <property type="match status" value="1"/>
</dbReference>
<keyword evidence="4" id="KW-0238">DNA-binding</keyword>
<sequence length="386" mass="43673">DLWRLYLALCIYDMNILLHRLLSKSLGKRKWRYICFNFYGGPGWIVLHYFNCHQLLLRIYHSVICALADVVLFNLHIPAAFGGTTLSDENIECVVAINSNRSTMSNLTKEEFVHVLRRQSTGFPKGSSKYRGVTLHKCGRWEARMGQFLGKKYVYLGLFDTEVEAARAYDKAAIKCNGKDAVTNFDASIYDEELRGAESSNNAEYHNLDLSLGNAASKCSSRELEDENHDQHCSTMPFEFDLRLQGSRSELNFQNGLGQIDRRDGYNENDTLQLLSQTHLHSPGSLKVNELHQYRQFMEGNEPRMLMFSSPVGSQSYRNQLPSCSNGGGIRGNGEVISISTNDQLWQTKSPQLFATAAASSGFGQQILRPQNWLHKSIVRPLTRPS</sequence>
<protein>
    <submittedName>
        <fullName evidence="8">AP2-like ethylene-responsive transcription factor TOE3 isoform X7</fullName>
    </submittedName>
</protein>
<gene>
    <name evidence="8" type="ORF">OLEA9_A079258</name>
</gene>
<evidence type="ECO:0000256" key="2">
    <source>
        <dbReference type="ARBA" id="ARBA00022737"/>
    </source>
</evidence>
<dbReference type="EMBL" id="CACTIH010007271">
    <property type="protein sequence ID" value="CAA3007270.1"/>
    <property type="molecule type" value="Genomic_DNA"/>
</dbReference>
<accession>A0A8S0TMN9</accession>
<dbReference type="Gramene" id="OE9A079258T4">
    <property type="protein sequence ID" value="OE9A079258C4"/>
    <property type="gene ID" value="OE9A079258"/>
</dbReference>
<keyword evidence="6" id="KW-0539">Nucleus</keyword>
<evidence type="ECO:0000256" key="4">
    <source>
        <dbReference type="ARBA" id="ARBA00023125"/>
    </source>
</evidence>
<dbReference type="PROSITE" id="PS51032">
    <property type="entry name" value="AP2_ERF"/>
    <property type="match status" value="1"/>
</dbReference>
<dbReference type="PRINTS" id="PR00367">
    <property type="entry name" value="ETHRSPELEMNT"/>
</dbReference>
<dbReference type="AlphaFoldDB" id="A0A8S0TMN9"/>
<dbReference type="GO" id="GO:0003677">
    <property type="term" value="F:DNA binding"/>
    <property type="evidence" value="ECO:0007669"/>
    <property type="project" value="UniProtKB-KW"/>
</dbReference>
<dbReference type="InterPro" id="IPR001471">
    <property type="entry name" value="AP2/ERF_dom"/>
</dbReference>
<dbReference type="InterPro" id="IPR036955">
    <property type="entry name" value="AP2/ERF_dom_sf"/>
</dbReference>
<keyword evidence="5" id="KW-0804">Transcription</keyword>
<evidence type="ECO:0000259" key="7">
    <source>
        <dbReference type="PROSITE" id="PS51032"/>
    </source>
</evidence>
<proteinExistence type="predicted"/>
<dbReference type="SMART" id="SM00380">
    <property type="entry name" value="AP2"/>
    <property type="match status" value="1"/>
</dbReference>
<reference evidence="8 9" key="1">
    <citation type="submission" date="2019-12" db="EMBL/GenBank/DDBJ databases">
        <authorList>
            <person name="Alioto T."/>
            <person name="Alioto T."/>
            <person name="Gomez Garrido J."/>
        </authorList>
    </citation>
    <scope>NUCLEOTIDE SEQUENCE [LARGE SCALE GENOMIC DNA]</scope>
</reference>
<evidence type="ECO:0000313" key="8">
    <source>
        <dbReference type="EMBL" id="CAA3007270.1"/>
    </source>
</evidence>
<evidence type="ECO:0000256" key="1">
    <source>
        <dbReference type="ARBA" id="ARBA00004123"/>
    </source>
</evidence>
<dbReference type="InterPro" id="IPR016177">
    <property type="entry name" value="DNA-bd_dom_sf"/>
</dbReference>
<keyword evidence="9" id="KW-1185">Reference proteome</keyword>
<dbReference type="Gene3D" id="3.30.730.10">
    <property type="entry name" value="AP2/ERF domain"/>
    <property type="match status" value="1"/>
</dbReference>
<dbReference type="PANTHER" id="PTHR32467">
    <property type="entry name" value="AP2-LIKE ETHYLENE-RESPONSIVE TRANSCRIPTION FACTOR"/>
    <property type="match status" value="1"/>
</dbReference>